<sequence>MKFTTRAGLATLLAAVAFATGCAGGGDTSAAGDADAVVGEEAGAEPEAEAESSTMPDVVGMPADEAVAQLEESGFVVTTGIVRTAEMDPDLVYRSEPAAGRQIQDGQRVTLRIAGEPRD</sequence>
<protein>
    <recommendedName>
        <fullName evidence="2">PASTA domain-containing protein</fullName>
    </recommendedName>
</protein>
<dbReference type="PROSITE" id="PS51178">
    <property type="entry name" value="PASTA"/>
    <property type="match status" value="1"/>
</dbReference>
<dbReference type="RefSeq" id="WP_165403969.1">
    <property type="nucleotide sequence ID" value="NZ_BMHA01000003.1"/>
</dbReference>
<dbReference type="AlphaFoldDB" id="A0A8J3ABT8"/>
<proteinExistence type="predicted"/>
<feature type="chain" id="PRO_5038755828" description="PASTA domain-containing protein" evidence="1">
    <location>
        <begin position="20"/>
        <end position="119"/>
    </location>
</feature>
<reference evidence="3" key="2">
    <citation type="submission" date="2020-09" db="EMBL/GenBank/DDBJ databases">
        <authorList>
            <person name="Sun Q."/>
            <person name="Zhou Y."/>
        </authorList>
    </citation>
    <scope>NUCLEOTIDE SEQUENCE</scope>
    <source>
        <strain evidence="3">CGMCC 1.14988</strain>
    </source>
</reference>
<evidence type="ECO:0000313" key="4">
    <source>
        <dbReference type="Proteomes" id="UP000650511"/>
    </source>
</evidence>
<accession>A0A8J3ABT8</accession>
<dbReference type="EMBL" id="BMHA01000003">
    <property type="protein sequence ID" value="GGI04445.1"/>
    <property type="molecule type" value="Genomic_DNA"/>
</dbReference>
<dbReference type="Proteomes" id="UP000650511">
    <property type="component" value="Unassembled WGS sequence"/>
</dbReference>
<gene>
    <name evidence="3" type="ORF">GCM10011354_09130</name>
</gene>
<keyword evidence="4" id="KW-1185">Reference proteome</keyword>
<organism evidence="3 4">
    <name type="scientific">Egicoccus halophilus</name>
    <dbReference type="NCBI Taxonomy" id="1670830"/>
    <lineage>
        <taxon>Bacteria</taxon>
        <taxon>Bacillati</taxon>
        <taxon>Actinomycetota</taxon>
        <taxon>Nitriliruptoria</taxon>
        <taxon>Egicoccales</taxon>
        <taxon>Egicoccaceae</taxon>
        <taxon>Egicoccus</taxon>
    </lineage>
</organism>
<dbReference type="SMART" id="SM00740">
    <property type="entry name" value="PASTA"/>
    <property type="match status" value="1"/>
</dbReference>
<dbReference type="PROSITE" id="PS51257">
    <property type="entry name" value="PROKAR_LIPOPROTEIN"/>
    <property type="match status" value="1"/>
</dbReference>
<dbReference type="InterPro" id="IPR005543">
    <property type="entry name" value="PASTA_dom"/>
</dbReference>
<name>A0A8J3ABT8_9ACTN</name>
<dbReference type="Gene3D" id="3.30.10.20">
    <property type="match status" value="1"/>
</dbReference>
<reference evidence="3" key="1">
    <citation type="journal article" date="2014" name="Int. J. Syst. Evol. Microbiol.">
        <title>Complete genome sequence of Corynebacterium casei LMG S-19264T (=DSM 44701T), isolated from a smear-ripened cheese.</title>
        <authorList>
            <consortium name="US DOE Joint Genome Institute (JGI-PGF)"/>
            <person name="Walter F."/>
            <person name="Albersmeier A."/>
            <person name="Kalinowski J."/>
            <person name="Ruckert C."/>
        </authorList>
    </citation>
    <scope>NUCLEOTIDE SEQUENCE</scope>
    <source>
        <strain evidence="3">CGMCC 1.14988</strain>
    </source>
</reference>
<dbReference type="Pfam" id="PF03793">
    <property type="entry name" value="PASTA"/>
    <property type="match status" value="1"/>
</dbReference>
<evidence type="ECO:0000256" key="1">
    <source>
        <dbReference type="SAM" id="SignalP"/>
    </source>
</evidence>
<comment type="caution">
    <text evidence="3">The sequence shown here is derived from an EMBL/GenBank/DDBJ whole genome shotgun (WGS) entry which is preliminary data.</text>
</comment>
<keyword evidence="1" id="KW-0732">Signal</keyword>
<evidence type="ECO:0000259" key="2">
    <source>
        <dbReference type="PROSITE" id="PS51178"/>
    </source>
</evidence>
<dbReference type="CDD" id="cd06577">
    <property type="entry name" value="PASTA_pknB"/>
    <property type="match status" value="1"/>
</dbReference>
<evidence type="ECO:0000313" key="3">
    <source>
        <dbReference type="EMBL" id="GGI04445.1"/>
    </source>
</evidence>
<feature type="signal peptide" evidence="1">
    <location>
        <begin position="1"/>
        <end position="19"/>
    </location>
</feature>
<feature type="domain" description="PASTA" evidence="2">
    <location>
        <begin position="49"/>
        <end position="115"/>
    </location>
</feature>